<protein>
    <submittedName>
        <fullName evidence="3">Hydrolase</fullName>
    </submittedName>
</protein>
<dbReference type="PANTHER" id="PTHR42886">
    <property type="entry name" value="RE40534P-RELATED"/>
    <property type="match status" value="1"/>
</dbReference>
<dbReference type="GO" id="GO:0006654">
    <property type="term" value="P:phosphatidic acid biosynthetic process"/>
    <property type="evidence" value="ECO:0007669"/>
    <property type="project" value="TreeGrafter"/>
</dbReference>
<feature type="domain" description="AB hydrolase-1" evidence="2">
    <location>
        <begin position="24"/>
        <end position="143"/>
    </location>
</feature>
<gene>
    <name evidence="3" type="ORF">UT34_C0001G0211</name>
</gene>
<dbReference type="AlphaFoldDB" id="A0A0G0N038"/>
<dbReference type="Pfam" id="PF00561">
    <property type="entry name" value="Abhydrolase_1"/>
    <property type="match status" value="1"/>
</dbReference>
<dbReference type="InterPro" id="IPR029058">
    <property type="entry name" value="AB_hydrolase_fold"/>
</dbReference>
<sequence>MNSKSIKINDYEYSYYDVGDSSDVLIFLHGAFHSMEFGARFFPSFKMYRCISLDLPGHNGLSKQGLTSLDQIVDYLDGLVSHLEYRTVSLVGFSFGAIIAALYVDKYRAKRNIKKVVLWSGPFNGIPLTTIMGLKFMYLFRGLGDHWRYSLIQKILAVFNLRLSAKEVQSILSGDVKYICNLLGQIKNIRVNKKSNVMIIMGDHEKVFDVKNTEEIGGSDMIRVVKGGGHFGTKEGWKASTKLVKDFLRNE</sequence>
<organism evidence="3 4">
    <name type="scientific">candidate division WS6 bacterium GW2011_GWF2_39_15</name>
    <dbReference type="NCBI Taxonomy" id="1619100"/>
    <lineage>
        <taxon>Bacteria</taxon>
        <taxon>Candidatus Dojkabacteria</taxon>
    </lineage>
</organism>
<evidence type="ECO:0000259" key="2">
    <source>
        <dbReference type="Pfam" id="PF00561"/>
    </source>
</evidence>
<dbReference type="GO" id="GO:0055088">
    <property type="term" value="P:lipid homeostasis"/>
    <property type="evidence" value="ECO:0007669"/>
    <property type="project" value="TreeGrafter"/>
</dbReference>
<keyword evidence="1" id="KW-0472">Membrane</keyword>
<dbReference type="EMBL" id="LBWK01000001">
    <property type="protein sequence ID" value="KKR06171.1"/>
    <property type="molecule type" value="Genomic_DNA"/>
</dbReference>
<keyword evidence="1" id="KW-0812">Transmembrane</keyword>
<dbReference type="GO" id="GO:0042171">
    <property type="term" value="F:lysophosphatidic acid acyltransferase activity"/>
    <property type="evidence" value="ECO:0007669"/>
    <property type="project" value="TreeGrafter"/>
</dbReference>
<evidence type="ECO:0000313" key="3">
    <source>
        <dbReference type="EMBL" id="KKR06171.1"/>
    </source>
</evidence>
<dbReference type="InterPro" id="IPR000073">
    <property type="entry name" value="AB_hydrolase_1"/>
</dbReference>
<reference evidence="3 4" key="1">
    <citation type="journal article" date="2015" name="Nature">
        <title>rRNA introns, odd ribosomes, and small enigmatic genomes across a large radiation of phyla.</title>
        <authorList>
            <person name="Brown C.T."/>
            <person name="Hug L.A."/>
            <person name="Thomas B.C."/>
            <person name="Sharon I."/>
            <person name="Castelle C.J."/>
            <person name="Singh A."/>
            <person name="Wilkins M.J."/>
            <person name="Williams K.H."/>
            <person name="Banfield J.F."/>
        </authorList>
    </citation>
    <scope>NUCLEOTIDE SEQUENCE [LARGE SCALE GENOMIC DNA]</scope>
</reference>
<accession>A0A0G0N038</accession>
<dbReference type="SUPFAM" id="SSF53474">
    <property type="entry name" value="alpha/beta-Hydrolases"/>
    <property type="match status" value="1"/>
</dbReference>
<feature type="transmembrane region" description="Helical" evidence="1">
    <location>
        <begin position="85"/>
        <end position="104"/>
    </location>
</feature>
<feature type="transmembrane region" description="Helical" evidence="1">
    <location>
        <begin position="116"/>
        <end position="140"/>
    </location>
</feature>
<keyword evidence="1" id="KW-1133">Transmembrane helix</keyword>
<keyword evidence="3" id="KW-0378">Hydrolase</keyword>
<evidence type="ECO:0000256" key="1">
    <source>
        <dbReference type="SAM" id="Phobius"/>
    </source>
</evidence>
<dbReference type="PANTHER" id="PTHR42886:SF42">
    <property type="entry name" value="ALPHA_BETA-HYDROLASES SUPERFAMILY PROTEIN"/>
    <property type="match status" value="1"/>
</dbReference>
<proteinExistence type="predicted"/>
<dbReference type="Proteomes" id="UP000034799">
    <property type="component" value="Unassembled WGS sequence"/>
</dbReference>
<dbReference type="Gene3D" id="3.40.50.1820">
    <property type="entry name" value="alpha/beta hydrolase"/>
    <property type="match status" value="1"/>
</dbReference>
<dbReference type="GO" id="GO:0052689">
    <property type="term" value="F:carboxylic ester hydrolase activity"/>
    <property type="evidence" value="ECO:0007669"/>
    <property type="project" value="TreeGrafter"/>
</dbReference>
<name>A0A0G0N038_9BACT</name>
<dbReference type="STRING" id="1619100.UT34_C0001G0211"/>
<evidence type="ECO:0000313" key="4">
    <source>
        <dbReference type="Proteomes" id="UP000034799"/>
    </source>
</evidence>
<comment type="caution">
    <text evidence="3">The sequence shown here is derived from an EMBL/GenBank/DDBJ whole genome shotgun (WGS) entry which is preliminary data.</text>
</comment>